<evidence type="ECO:0000313" key="3">
    <source>
        <dbReference type="EMBL" id="MBB4054072.1"/>
    </source>
</evidence>
<dbReference type="InterPro" id="IPR027417">
    <property type="entry name" value="P-loop_NTPase"/>
</dbReference>
<dbReference type="Proteomes" id="UP000547011">
    <property type="component" value="Unassembled WGS sequence"/>
</dbReference>
<accession>A0A7W6NDE2</accession>
<organism evidence="3 4">
    <name type="scientific">Devosia subaequoris</name>
    <dbReference type="NCBI Taxonomy" id="395930"/>
    <lineage>
        <taxon>Bacteria</taxon>
        <taxon>Pseudomonadati</taxon>
        <taxon>Pseudomonadota</taxon>
        <taxon>Alphaproteobacteria</taxon>
        <taxon>Hyphomicrobiales</taxon>
        <taxon>Devosiaceae</taxon>
        <taxon>Devosia</taxon>
    </lineage>
</organism>
<dbReference type="PANTHER" id="PTHR13696:SF99">
    <property type="entry name" value="COBYRINIC ACID AC-DIAMIDE SYNTHASE"/>
    <property type="match status" value="1"/>
</dbReference>
<keyword evidence="4" id="KW-1185">Reference proteome</keyword>
<dbReference type="SMART" id="SM00382">
    <property type="entry name" value="AAA"/>
    <property type="match status" value="1"/>
</dbReference>
<evidence type="ECO:0000259" key="2">
    <source>
        <dbReference type="SMART" id="SM00382"/>
    </source>
</evidence>
<evidence type="ECO:0000256" key="1">
    <source>
        <dbReference type="SAM" id="MobiDB-lite"/>
    </source>
</evidence>
<gene>
    <name evidence="3" type="ORF">GGR20_003748</name>
</gene>
<dbReference type="CDD" id="cd02042">
    <property type="entry name" value="ParAB_family"/>
    <property type="match status" value="1"/>
</dbReference>
<name>A0A7W6NDE2_9HYPH</name>
<feature type="region of interest" description="Disordered" evidence="1">
    <location>
        <begin position="174"/>
        <end position="200"/>
    </location>
</feature>
<comment type="caution">
    <text evidence="3">The sequence shown here is derived from an EMBL/GenBank/DDBJ whole genome shotgun (WGS) entry which is preliminary data.</text>
</comment>
<dbReference type="EMBL" id="JACIEW010000023">
    <property type="protein sequence ID" value="MBB4054072.1"/>
    <property type="molecule type" value="Genomic_DNA"/>
</dbReference>
<dbReference type="InterPro" id="IPR050678">
    <property type="entry name" value="DNA_Partitioning_ATPase"/>
</dbReference>
<proteinExistence type="predicted"/>
<feature type="domain" description="AAA+ ATPase" evidence="2">
    <location>
        <begin position="7"/>
        <end position="167"/>
    </location>
</feature>
<dbReference type="PANTHER" id="PTHR13696">
    <property type="entry name" value="P-LOOP CONTAINING NUCLEOSIDE TRIPHOSPHATE HYDROLASE"/>
    <property type="match status" value="1"/>
</dbReference>
<reference evidence="3 4" key="1">
    <citation type="submission" date="2020-08" db="EMBL/GenBank/DDBJ databases">
        <title>Genomic Encyclopedia of Type Strains, Phase IV (KMG-IV): sequencing the most valuable type-strain genomes for metagenomic binning, comparative biology and taxonomic classification.</title>
        <authorList>
            <person name="Goeker M."/>
        </authorList>
    </citation>
    <scope>NUCLEOTIDE SEQUENCE [LARGE SCALE GENOMIC DNA]</scope>
    <source>
        <strain evidence="3 4">DSM 23447</strain>
    </source>
</reference>
<evidence type="ECO:0000313" key="4">
    <source>
        <dbReference type="Proteomes" id="UP000547011"/>
    </source>
</evidence>
<sequence length="200" mass="21340">MSEKPTKARVLALWGKGGSGKTTSALAIASLSATAGHRTLIVDADPQRSASEWHSVSENPAFAVHSTDVGQVASLMERARARYDVVIIDNPPACYAGSAEIAKRADLSLIVARPFRFDVTLAIEWVGRLQRVGTIPLVALTAAPPSRLNTEPPSVKAARAVEAGRGFIVASADYASAHSPRTDSTRFGRRQYGQQQPRPP</sequence>
<feature type="compositionally biased region" description="Low complexity" evidence="1">
    <location>
        <begin position="190"/>
        <end position="200"/>
    </location>
</feature>
<dbReference type="SUPFAM" id="SSF52540">
    <property type="entry name" value="P-loop containing nucleoside triphosphate hydrolases"/>
    <property type="match status" value="1"/>
</dbReference>
<dbReference type="RefSeq" id="WP_183312805.1">
    <property type="nucleotide sequence ID" value="NZ_JACIEW010000023.1"/>
</dbReference>
<dbReference type="InterPro" id="IPR003593">
    <property type="entry name" value="AAA+_ATPase"/>
</dbReference>
<dbReference type="Gene3D" id="3.40.50.300">
    <property type="entry name" value="P-loop containing nucleotide triphosphate hydrolases"/>
    <property type="match status" value="1"/>
</dbReference>
<dbReference type="AlphaFoldDB" id="A0A7W6NDE2"/>
<dbReference type="InterPro" id="IPR002586">
    <property type="entry name" value="CobQ/CobB/MinD/ParA_Nub-bd_dom"/>
</dbReference>
<protein>
    <submittedName>
        <fullName evidence="3">Chromosome partitioning protein</fullName>
    </submittedName>
</protein>
<dbReference type="Pfam" id="PF01656">
    <property type="entry name" value="CbiA"/>
    <property type="match status" value="1"/>
</dbReference>